<sequence length="1155" mass="115907">MIDIAPNVNNASGSKDPVTGETGLVILAVAQSQSRYVHAEMALAPGGRFDGGGGGGGGDTTRPTVASTAPTGGATGVAVGTSVTATFSEDVVGVSGTTFTLAPAAGGANVGATVSYDSATRVATLDPAADLTAGTQYTARLTTGIADGAGNALAATSWSFTTAGATSGGPVVTNRSPAPEARSVVVGTNVTATFDTAVQNVNTGTFTLVNAATGASVAAAVSYRATTRVATLNPSVNLAPDTRYRATLTTGIRASSGATLAGNESWEFVTGPAPRVTGRSPAVNATGVSRSANVTAKFSEQVLNVDTTTFTLTPAGGGPAVPAQVTRSGTTNTWILNPGQNLAGTTKYTASLASGITDAAGNPWSSPRGASPPAPDPGRHHFCLGSGERDGNEGHPAAGPRTTPAGRGSSRDGGRDAGRCARSAVGRLGRGGEPTTYLGHAYPSSAPPSADKPQSKLWFHDGAWWALMVGAGSTSVYVHELMPDHSWRNTGTLVDARQNNTGDALWSVLDSRLYVASRAPGSKLQVNSMSYDPGSRSWSVVPGFPVTVNSGGTSESATIDQDSLGNLWVTYTRASRVWVAHSTNSARTAWTSGFQPNVPDTVITKDDISALITFGDSIGVMWSDQGSDAFRFAVRDVSASDTAPWQVEDALAGTSLADDHINLKQLASDPQGRIFAAVKTSADEGTDPDAALVGVLTRTPGASGAPAQWTFDPAGTLAEGWTRPILMIDDTNDDLYFFATSDTGAGGDILYRRSALPSDPSQGISFTAVQKFVDAVPRVNNASGAKDPVTGDSGLVILATTHGQKKYVHAEMALVPGGMFDGGGGDTTAPTVTATSPAEGATGIAVGNDVTATFTEDVSGVSGSTFTLAPTAGGAAVGAAVAYDSATRVATLDPDADLGADTQYTATLTSGITDAAGNALAATSWNFTTVAASGGGGDTTPPAVSTTSPAAAATGVAVGVDVTATFTEDVTGVGGSTFTLAPTGGGAAVGAAVSYDSTTRVATLDTDADLAADTQYTATLTSGITDTAGNALAATSWSFTTAAATSTDGPTMTGRYPGINATGVSRTANVSAVFSEEVQNVTTTTFTLAPAGGGSPVVASVTLTSTTNKWRLDPAQPLAGATQYTVTIHGGQGGVTDLEGNPLASTVIWSFTTAA</sequence>
<feature type="region of interest" description="Disordered" evidence="2">
    <location>
        <begin position="359"/>
        <end position="453"/>
    </location>
</feature>
<feature type="domain" description="SbsA Ig-like" evidence="3">
    <location>
        <begin position="273"/>
        <end position="365"/>
    </location>
</feature>
<dbReference type="Gene3D" id="2.60.40.1220">
    <property type="match status" value="6"/>
</dbReference>
<name>A0ABZ1B964_9ACTN</name>
<dbReference type="EMBL" id="CP141261">
    <property type="protein sequence ID" value="WRL67274.1"/>
    <property type="molecule type" value="Genomic_DNA"/>
</dbReference>
<dbReference type="RefSeq" id="WP_324278581.1">
    <property type="nucleotide sequence ID" value="NZ_CP141261.1"/>
</dbReference>
<evidence type="ECO:0000256" key="1">
    <source>
        <dbReference type="ARBA" id="ARBA00022729"/>
    </source>
</evidence>
<accession>A0ABZ1B964</accession>
<feature type="domain" description="SbsA Ig-like" evidence="3">
    <location>
        <begin position="1047"/>
        <end position="1153"/>
    </location>
</feature>
<dbReference type="Proteomes" id="UP001324287">
    <property type="component" value="Chromosome"/>
</dbReference>
<feature type="domain" description="SbsA Ig-like" evidence="3">
    <location>
        <begin position="826"/>
        <end position="929"/>
    </location>
</feature>
<keyword evidence="1" id="KW-0732">Signal</keyword>
<reference evidence="4 5" key="1">
    <citation type="submission" date="2023-12" db="EMBL/GenBank/DDBJ databases">
        <title>Blastococcus brunescens sp. nov., an actonobacterium isolated from sandstone collected in sahara desert.</title>
        <authorList>
            <person name="Gtari M."/>
            <person name="Ghodhbane F."/>
        </authorList>
    </citation>
    <scope>NUCLEOTIDE SEQUENCE [LARGE SCALE GENOMIC DNA]</scope>
    <source>
        <strain evidence="4 5">BMG 8361</strain>
    </source>
</reference>
<keyword evidence="5" id="KW-1185">Reference proteome</keyword>
<proteinExistence type="predicted"/>
<evidence type="ECO:0000256" key="2">
    <source>
        <dbReference type="SAM" id="MobiDB-lite"/>
    </source>
</evidence>
<organism evidence="4 5">
    <name type="scientific">Blastococcus brunescens</name>
    <dbReference type="NCBI Taxonomy" id="1564165"/>
    <lineage>
        <taxon>Bacteria</taxon>
        <taxon>Bacillati</taxon>
        <taxon>Actinomycetota</taxon>
        <taxon>Actinomycetes</taxon>
        <taxon>Geodermatophilales</taxon>
        <taxon>Geodermatophilaceae</taxon>
        <taxon>Blastococcus</taxon>
    </lineage>
</organism>
<feature type="domain" description="SbsA Ig-like" evidence="3">
    <location>
        <begin position="938"/>
        <end position="1041"/>
    </location>
</feature>
<evidence type="ECO:0000259" key="3">
    <source>
        <dbReference type="Pfam" id="PF13205"/>
    </source>
</evidence>
<evidence type="ECO:0000313" key="4">
    <source>
        <dbReference type="EMBL" id="WRL67274.1"/>
    </source>
</evidence>
<dbReference type="InterPro" id="IPR032812">
    <property type="entry name" value="SbsA_Ig"/>
</dbReference>
<evidence type="ECO:0000313" key="5">
    <source>
        <dbReference type="Proteomes" id="UP001324287"/>
    </source>
</evidence>
<protein>
    <submittedName>
        <fullName evidence="4">Ig-like domain-containing protein</fullName>
    </submittedName>
</protein>
<feature type="compositionally biased region" description="Basic and acidic residues" evidence="2">
    <location>
        <begin position="409"/>
        <end position="419"/>
    </location>
</feature>
<dbReference type="InterPro" id="IPR014755">
    <property type="entry name" value="Cu-Rt/internalin_Ig-like"/>
</dbReference>
<dbReference type="Pfam" id="PF13205">
    <property type="entry name" value="Big_5"/>
    <property type="match status" value="6"/>
</dbReference>
<feature type="domain" description="SbsA Ig-like" evidence="3">
    <location>
        <begin position="169"/>
        <end position="270"/>
    </location>
</feature>
<gene>
    <name evidence="4" type="ORF">U6N30_00315</name>
</gene>
<feature type="domain" description="SbsA Ig-like" evidence="3">
    <location>
        <begin position="59"/>
        <end position="162"/>
    </location>
</feature>